<evidence type="ECO:0000256" key="11">
    <source>
        <dbReference type="ARBA" id="ARBA00022840"/>
    </source>
</evidence>
<dbReference type="Proteomes" id="UP000062788">
    <property type="component" value="Unassembled WGS sequence"/>
</dbReference>
<dbReference type="Pfam" id="PF00512">
    <property type="entry name" value="HisKA"/>
    <property type="match status" value="1"/>
</dbReference>
<evidence type="ECO:0000256" key="4">
    <source>
        <dbReference type="ARBA" id="ARBA00022475"/>
    </source>
</evidence>
<dbReference type="GO" id="GO:0005524">
    <property type="term" value="F:ATP binding"/>
    <property type="evidence" value="ECO:0007669"/>
    <property type="project" value="UniProtKB-KW"/>
</dbReference>
<protein>
    <recommendedName>
        <fullName evidence="15">C4-dicarboxylate transport sensor protein DctB</fullName>
        <ecNumber evidence="3">2.7.13.3</ecNumber>
    </recommendedName>
</protein>
<evidence type="ECO:0000256" key="10">
    <source>
        <dbReference type="ARBA" id="ARBA00022777"/>
    </source>
</evidence>
<dbReference type="SUPFAM" id="SSF103190">
    <property type="entry name" value="Sensory domain-like"/>
    <property type="match status" value="1"/>
</dbReference>
<dbReference type="InterPro" id="IPR017055">
    <property type="entry name" value="Sig_transdc_His_kinase_DctB"/>
</dbReference>
<dbReference type="Gene3D" id="3.30.565.10">
    <property type="entry name" value="Histidine kinase-like ATPase, C-terminal domain"/>
    <property type="match status" value="1"/>
</dbReference>
<dbReference type="PANTHER" id="PTHR43065">
    <property type="entry name" value="SENSOR HISTIDINE KINASE"/>
    <property type="match status" value="1"/>
</dbReference>
<feature type="domain" description="Histidine kinase" evidence="18">
    <location>
        <begin position="439"/>
        <end position="667"/>
    </location>
</feature>
<evidence type="ECO:0000256" key="16">
    <source>
        <dbReference type="SAM" id="Coils"/>
    </source>
</evidence>
<dbReference type="SUPFAM" id="SSF47384">
    <property type="entry name" value="Homodimeric domain of signal transducing histidine kinase"/>
    <property type="match status" value="1"/>
</dbReference>
<evidence type="ECO:0000256" key="8">
    <source>
        <dbReference type="ARBA" id="ARBA00022692"/>
    </source>
</evidence>
<dbReference type="Gene3D" id="6.10.250.3020">
    <property type="match status" value="1"/>
</dbReference>
<evidence type="ECO:0000313" key="20">
    <source>
        <dbReference type="Proteomes" id="UP000062788"/>
    </source>
</evidence>
<dbReference type="AlphaFoldDB" id="A0A124P917"/>
<dbReference type="PIRSF" id="PIRSF036431">
    <property type="entry name" value="STHK_DctB"/>
    <property type="match status" value="1"/>
</dbReference>
<keyword evidence="14 17" id="KW-0472">Membrane</keyword>
<keyword evidence="11" id="KW-0067">ATP-binding</keyword>
<evidence type="ECO:0000259" key="18">
    <source>
        <dbReference type="PROSITE" id="PS50109"/>
    </source>
</evidence>
<evidence type="ECO:0000256" key="17">
    <source>
        <dbReference type="SAM" id="Phobius"/>
    </source>
</evidence>
<name>A0A124P917_9BURK</name>
<dbReference type="EC" id="2.7.13.3" evidence="3"/>
<evidence type="ECO:0000256" key="2">
    <source>
        <dbReference type="ARBA" id="ARBA00004429"/>
    </source>
</evidence>
<keyword evidence="12 17" id="KW-1133">Transmembrane helix</keyword>
<dbReference type="PROSITE" id="PS50109">
    <property type="entry name" value="HIS_KIN"/>
    <property type="match status" value="1"/>
</dbReference>
<dbReference type="InterPro" id="IPR036890">
    <property type="entry name" value="HATPase_C_sf"/>
</dbReference>
<keyword evidence="20" id="KW-1185">Reference proteome</keyword>
<keyword evidence="8 17" id="KW-0812">Transmembrane</keyword>
<keyword evidence="7" id="KW-0808">Transferase</keyword>
<dbReference type="PRINTS" id="PR00344">
    <property type="entry name" value="BCTRLSENSOR"/>
</dbReference>
<sequence length="677" mass="73613">MARRGRYATIADSYRPEDATVKRRLIVVFALAAMLAAACALTWTLTWQRGVDDLRRNAAARVDRTTNALKSTLDRYESLPYLLGGHPFVQDVLAAPGNHRYVNRANRYLEDMNRHAHATASYVITADGLCVAASNWRGPDSFAGIDYRFRPYFVEAVKGGTGRFFGIGTISRDPGYYISQPVRRNGRIIGVAVVKLNLEWFQGADASEPLIVADDHGVIFLSSVGAWKYHTLKPLPAPVAASIQQTRQYARYPVTPLPIRVERELGPDAQIIRLGPADSTSNGASPAGFAAAFDAPGAPASGGLDAGRRAPRYLATRRQLGEPDWQLVTLAPLASVDADALNATIVTAFGFVSLCLLGFYWRMRRARVNEMMRGRVLLQSAYAELNRRVEERTADLSQANARLQKEVGERIRAEQELRAAHDELIQASKLAALGQMAAGITHELNQPLAALRSFSDNTRVLLERGEQAAARENLEAIAALTERMGKITNQLKLFVGRARPRNEAAHVARALRNVMSLLKERLAGVELALTLRDATRGPAETVRFDPALDHPSLVAHCEDLRLEQVLINLLGNALDAVANVAGPRIDITVDASADALAIIVRDNGPGIAPELLARLFEPFFTTKEMGRGLGLGLAISSSIARDAGGSLAARNASAGGAEFVLTLRRVRTHHPDTSAAR</sequence>
<dbReference type="Gene3D" id="3.30.450.20">
    <property type="entry name" value="PAS domain"/>
    <property type="match status" value="2"/>
</dbReference>
<dbReference type="GO" id="GO:0000155">
    <property type="term" value="F:phosphorelay sensor kinase activity"/>
    <property type="evidence" value="ECO:0007669"/>
    <property type="project" value="InterPro"/>
</dbReference>
<dbReference type="InterPro" id="IPR033479">
    <property type="entry name" value="dCache_1"/>
</dbReference>
<dbReference type="EMBL" id="LOWA01000032">
    <property type="protein sequence ID" value="KVE27084.1"/>
    <property type="molecule type" value="Genomic_DNA"/>
</dbReference>
<evidence type="ECO:0000256" key="7">
    <source>
        <dbReference type="ARBA" id="ARBA00022679"/>
    </source>
</evidence>
<dbReference type="Pfam" id="PF02518">
    <property type="entry name" value="HATPase_c"/>
    <property type="match status" value="1"/>
</dbReference>
<keyword evidence="10" id="KW-0418">Kinase</keyword>
<dbReference type="GO" id="GO:0005886">
    <property type="term" value="C:plasma membrane"/>
    <property type="evidence" value="ECO:0007669"/>
    <property type="project" value="UniProtKB-SubCell"/>
</dbReference>
<evidence type="ECO:0000256" key="12">
    <source>
        <dbReference type="ARBA" id="ARBA00022989"/>
    </source>
</evidence>
<dbReference type="SMART" id="SM00388">
    <property type="entry name" value="HisKA"/>
    <property type="match status" value="1"/>
</dbReference>
<dbReference type="InterPro" id="IPR036097">
    <property type="entry name" value="HisK_dim/P_sf"/>
</dbReference>
<dbReference type="SUPFAM" id="SSF55874">
    <property type="entry name" value="ATPase domain of HSP90 chaperone/DNA topoisomerase II/histidine kinase"/>
    <property type="match status" value="1"/>
</dbReference>
<evidence type="ECO:0000256" key="15">
    <source>
        <dbReference type="ARBA" id="ARBA00073143"/>
    </source>
</evidence>
<dbReference type="InterPro" id="IPR003661">
    <property type="entry name" value="HisK_dim/P_dom"/>
</dbReference>
<dbReference type="SMART" id="SM00387">
    <property type="entry name" value="HATPase_c"/>
    <property type="match status" value="1"/>
</dbReference>
<gene>
    <name evidence="19" type="ORF">WS67_15160</name>
</gene>
<keyword evidence="4" id="KW-1003">Cell membrane</keyword>
<dbReference type="InterPro" id="IPR005467">
    <property type="entry name" value="His_kinase_dom"/>
</dbReference>
<keyword evidence="13" id="KW-0902">Two-component regulatory system</keyword>
<evidence type="ECO:0000313" key="19">
    <source>
        <dbReference type="EMBL" id="KVE27084.1"/>
    </source>
</evidence>
<comment type="catalytic activity">
    <reaction evidence="1">
        <text>ATP + protein L-histidine = ADP + protein N-phospho-L-histidine.</text>
        <dbReference type="EC" id="2.7.13.3"/>
    </reaction>
</comment>
<keyword evidence="16" id="KW-0175">Coiled coil</keyword>
<dbReference type="Gene3D" id="1.10.287.130">
    <property type="match status" value="1"/>
</dbReference>
<accession>A0A124P917</accession>
<organism evidence="19 20">
    <name type="scientific">Burkholderia singularis</name>
    <dbReference type="NCBI Taxonomy" id="1503053"/>
    <lineage>
        <taxon>Bacteria</taxon>
        <taxon>Pseudomonadati</taxon>
        <taxon>Pseudomonadota</taxon>
        <taxon>Betaproteobacteria</taxon>
        <taxon>Burkholderiales</taxon>
        <taxon>Burkholderiaceae</taxon>
        <taxon>Burkholderia</taxon>
        <taxon>pseudomallei group</taxon>
    </lineage>
</organism>
<evidence type="ECO:0000256" key="13">
    <source>
        <dbReference type="ARBA" id="ARBA00023012"/>
    </source>
</evidence>
<dbReference type="CDD" id="cd00082">
    <property type="entry name" value="HisKA"/>
    <property type="match status" value="1"/>
</dbReference>
<feature type="transmembrane region" description="Helical" evidence="17">
    <location>
        <begin position="25"/>
        <end position="47"/>
    </location>
</feature>
<keyword evidence="9" id="KW-0547">Nucleotide-binding</keyword>
<dbReference type="Pfam" id="PF02743">
    <property type="entry name" value="dCache_1"/>
    <property type="match status" value="1"/>
</dbReference>
<dbReference type="FunFam" id="1.10.287.130:FF:000049">
    <property type="entry name" value="C4-dicarboxylate transport sensor protein DctB"/>
    <property type="match status" value="1"/>
</dbReference>
<dbReference type="InterPro" id="IPR004358">
    <property type="entry name" value="Sig_transdc_His_kin-like_C"/>
</dbReference>
<proteinExistence type="predicted"/>
<reference evidence="19 20" key="1">
    <citation type="submission" date="2015-11" db="EMBL/GenBank/DDBJ databases">
        <title>Expanding the genomic diversity of Burkholderia species for the development of highly accurate diagnostics.</title>
        <authorList>
            <person name="Sahl J."/>
            <person name="Keim P."/>
            <person name="Wagner D."/>
        </authorList>
    </citation>
    <scope>NUCLEOTIDE SEQUENCE [LARGE SCALE GENOMIC DNA]</scope>
    <source>
        <strain evidence="19 20">TSV85</strain>
    </source>
</reference>
<evidence type="ECO:0000256" key="9">
    <source>
        <dbReference type="ARBA" id="ARBA00022741"/>
    </source>
</evidence>
<evidence type="ECO:0000256" key="6">
    <source>
        <dbReference type="ARBA" id="ARBA00022553"/>
    </source>
</evidence>
<evidence type="ECO:0000256" key="5">
    <source>
        <dbReference type="ARBA" id="ARBA00022519"/>
    </source>
</evidence>
<dbReference type="InterPro" id="IPR003594">
    <property type="entry name" value="HATPase_dom"/>
</dbReference>
<evidence type="ECO:0000256" key="3">
    <source>
        <dbReference type="ARBA" id="ARBA00012438"/>
    </source>
</evidence>
<keyword evidence="5" id="KW-0997">Cell inner membrane</keyword>
<dbReference type="InterPro" id="IPR029151">
    <property type="entry name" value="Sensor-like_sf"/>
</dbReference>
<feature type="transmembrane region" description="Helical" evidence="17">
    <location>
        <begin position="340"/>
        <end position="361"/>
    </location>
</feature>
<evidence type="ECO:0000256" key="1">
    <source>
        <dbReference type="ARBA" id="ARBA00000085"/>
    </source>
</evidence>
<feature type="coiled-coil region" evidence="16">
    <location>
        <begin position="382"/>
        <end position="423"/>
    </location>
</feature>
<keyword evidence="6" id="KW-0597">Phosphoprotein</keyword>
<comment type="subcellular location">
    <subcellularLocation>
        <location evidence="2">Cell inner membrane</location>
        <topology evidence="2">Multi-pass membrane protein</topology>
    </subcellularLocation>
</comment>
<dbReference type="PANTHER" id="PTHR43065:SF46">
    <property type="entry name" value="C4-DICARBOXYLATE TRANSPORT SENSOR PROTEIN DCTB"/>
    <property type="match status" value="1"/>
</dbReference>
<comment type="caution">
    <text evidence="19">The sequence shown here is derived from an EMBL/GenBank/DDBJ whole genome shotgun (WGS) entry which is preliminary data.</text>
</comment>
<evidence type="ECO:0000256" key="14">
    <source>
        <dbReference type="ARBA" id="ARBA00023136"/>
    </source>
</evidence>